<sequence length="87" mass="10089">MYGHSCEPYRGHGVYVEVTENQSVSFNGAERRYSVAWYVYKREPFIQANVIARFAETVEFLSTDEAVRYAEGRAHTFVDCSRVISRK</sequence>
<accession>A0A167WIJ3</accession>
<evidence type="ECO:0000313" key="2">
    <source>
        <dbReference type="Proteomes" id="UP000076852"/>
    </source>
</evidence>
<keyword evidence="2" id="KW-1185">Reference proteome</keyword>
<name>A0A167WIJ3_9BURK</name>
<gene>
    <name evidence="1" type="ORF">AYM40_32815</name>
</gene>
<organism evidence="1 2">
    <name type="scientific">Paraburkholderia phytofirmans OLGA172</name>
    <dbReference type="NCBI Taxonomy" id="1417228"/>
    <lineage>
        <taxon>Bacteria</taxon>
        <taxon>Pseudomonadati</taxon>
        <taxon>Pseudomonadota</taxon>
        <taxon>Betaproteobacteria</taxon>
        <taxon>Burkholderiales</taxon>
        <taxon>Burkholderiaceae</taxon>
        <taxon>Paraburkholderia</taxon>
    </lineage>
</organism>
<dbReference type="Proteomes" id="UP000076852">
    <property type="component" value="Chromosome 2"/>
</dbReference>
<reference evidence="1 2" key="1">
    <citation type="journal article" date="2016" name="Gene">
        <title>PacBio SMRT assembly of a complex multi-replicon genome reveals chlorocatechol degradative operon in a region of genome plasticity.</title>
        <authorList>
            <person name="Ricker N."/>
            <person name="Shen S.Y."/>
            <person name="Goordial J."/>
            <person name="Jin S."/>
            <person name="Fulthorpe R.R."/>
        </authorList>
    </citation>
    <scope>NUCLEOTIDE SEQUENCE [LARGE SCALE GENOMIC DNA]</scope>
    <source>
        <strain evidence="1 2">OLGA172</strain>
    </source>
</reference>
<evidence type="ECO:0000313" key="1">
    <source>
        <dbReference type="EMBL" id="ANB76927.1"/>
    </source>
</evidence>
<dbReference type="AlphaFoldDB" id="A0A167WIJ3"/>
<protein>
    <submittedName>
        <fullName evidence="1">Uncharacterized protein</fullName>
    </submittedName>
</protein>
<dbReference type="KEGG" id="buz:AYM40_32815"/>
<proteinExistence type="predicted"/>
<dbReference type="EMBL" id="CP014579">
    <property type="protein sequence ID" value="ANB76927.1"/>
    <property type="molecule type" value="Genomic_DNA"/>
</dbReference>